<evidence type="ECO:0000259" key="12">
    <source>
        <dbReference type="PROSITE" id="PS50011"/>
    </source>
</evidence>
<evidence type="ECO:0000256" key="6">
    <source>
        <dbReference type="ARBA" id="ARBA00022840"/>
    </source>
</evidence>
<evidence type="ECO:0000256" key="1">
    <source>
        <dbReference type="ARBA" id="ARBA00012513"/>
    </source>
</evidence>
<dbReference type="AlphaFoldDB" id="F2TWJ6"/>
<dbReference type="GO" id="GO:0007095">
    <property type="term" value="P:mitotic G2 DNA damage checkpoint signaling"/>
    <property type="evidence" value="ECO:0007669"/>
    <property type="project" value="TreeGrafter"/>
</dbReference>
<evidence type="ECO:0000313" key="13">
    <source>
        <dbReference type="EMBL" id="EGD72442.1"/>
    </source>
</evidence>
<dbReference type="InterPro" id="IPR017441">
    <property type="entry name" value="Protein_kinase_ATP_BS"/>
</dbReference>
<evidence type="ECO:0000256" key="11">
    <source>
        <dbReference type="SAM" id="MobiDB-lite"/>
    </source>
</evidence>
<accession>F2TWJ6</accession>
<dbReference type="PANTHER" id="PTHR43895">
    <property type="entry name" value="CALCIUM/CALMODULIN-DEPENDENT PROTEIN KINASE KINASE-RELATED"/>
    <property type="match status" value="1"/>
</dbReference>
<sequence length="491" mass="54924">MSFRGHAVSSPDGGHFLLTETLGEGGFGKVKLAEHQHTQQRIAVKIFDLERVALINVRKEMVVHRNVKHPNVVGFLGFEIIQNHCFVKLELCQGGELFDKIVPDDGMPRDQAHFYFRQLLSAVRHLQNSGIVHRDLKPENILVDAFGNVKIADFGFATLFRNRGKERPLRLKCGTPPYVAPEVLTEYYEGTTVDLWSLGVILVAMLAGCLPWSEPTKNCPQYLKWSSGLPSSEPWPTIKRKDRHAYDLLLVMLHPDVKARVYDDRLENSPYAKRTTPFTEAVGATMMLTPKHAPLLGADQGPRLEMTAFGDPDMDDTQRSQQPTKRPKMQQGEAAPTNATATTTATAGVSVGGADEEQDEAGRSCRTNSQRKLWFESSLRFRDILERFEMAIEDYAKISKSELSFRRSPHKANVLLVTTPDPHVGLESKGDVIFSIRATERQGRTTIVDFMLIKGSGMHFRKVVANLRSYARDVMSTCNKPSQVPPTPSLG</sequence>
<dbReference type="GeneID" id="16067769"/>
<protein>
    <recommendedName>
        <fullName evidence="1">non-specific serine/threonine protein kinase</fullName>
        <ecNumber evidence="1">2.7.11.1</ecNumber>
    </recommendedName>
</protein>
<feature type="region of interest" description="Disordered" evidence="11">
    <location>
        <begin position="293"/>
        <end position="368"/>
    </location>
</feature>
<dbReference type="PROSITE" id="PS50011">
    <property type="entry name" value="PROTEIN_KINASE_DOM"/>
    <property type="match status" value="1"/>
</dbReference>
<dbReference type="InterPro" id="IPR008271">
    <property type="entry name" value="Ser/Thr_kinase_AS"/>
</dbReference>
<dbReference type="GO" id="GO:0004674">
    <property type="term" value="F:protein serine/threonine kinase activity"/>
    <property type="evidence" value="ECO:0007669"/>
    <property type="project" value="UniProtKB-KW"/>
</dbReference>
<dbReference type="GO" id="GO:0005737">
    <property type="term" value="C:cytoplasm"/>
    <property type="evidence" value="ECO:0007669"/>
    <property type="project" value="TreeGrafter"/>
</dbReference>
<evidence type="ECO:0000256" key="10">
    <source>
        <dbReference type="RuleBase" id="RU000304"/>
    </source>
</evidence>
<keyword evidence="4 9" id="KW-0547">Nucleotide-binding</keyword>
<dbReference type="OMA" id="NSCYRIN"/>
<dbReference type="Proteomes" id="UP000007799">
    <property type="component" value="Unassembled WGS sequence"/>
</dbReference>
<dbReference type="InterPro" id="IPR011009">
    <property type="entry name" value="Kinase-like_dom_sf"/>
</dbReference>
<dbReference type="SMART" id="SM00220">
    <property type="entry name" value="S_TKc"/>
    <property type="match status" value="1"/>
</dbReference>
<dbReference type="PANTHER" id="PTHR43895:SF32">
    <property type="entry name" value="SERINE_THREONINE-PROTEIN KINASE CHK1"/>
    <property type="match status" value="1"/>
</dbReference>
<proteinExistence type="inferred from homology"/>
<reference evidence="13" key="1">
    <citation type="submission" date="2009-08" db="EMBL/GenBank/DDBJ databases">
        <title>Annotation of Salpingoeca rosetta.</title>
        <authorList>
            <consortium name="The Broad Institute Genome Sequencing Platform"/>
            <person name="Russ C."/>
            <person name="Cuomo C."/>
            <person name="Burger G."/>
            <person name="Gray M.W."/>
            <person name="Holland P.W.H."/>
            <person name="King N."/>
            <person name="Lang F.B.F."/>
            <person name="Roger A.J."/>
            <person name="Ruiz-Trillo I."/>
            <person name="Young S.K."/>
            <person name="Zeng Q."/>
            <person name="Gargeya S."/>
            <person name="Alvarado L."/>
            <person name="Berlin A."/>
            <person name="Chapman S.B."/>
            <person name="Chen Z."/>
            <person name="Freedman E."/>
            <person name="Gellesch M."/>
            <person name="Goldberg J."/>
            <person name="Griggs A."/>
            <person name="Gujja S."/>
            <person name="Heilman E."/>
            <person name="Heiman D."/>
            <person name="Howarth C."/>
            <person name="Mehta T."/>
            <person name="Neiman D."/>
            <person name="Pearson M."/>
            <person name="Roberts A."/>
            <person name="Saif S."/>
            <person name="Shea T."/>
            <person name="Shenoy N."/>
            <person name="Sisk P."/>
            <person name="Stolte C."/>
            <person name="Sykes S."/>
            <person name="White J."/>
            <person name="Yandava C."/>
            <person name="Haas B."/>
            <person name="Nusbaum C."/>
            <person name="Birren B."/>
        </authorList>
    </citation>
    <scope>NUCLEOTIDE SEQUENCE [LARGE SCALE GENOMIC DNA]</scope>
    <source>
        <strain evidence="13">ATCC 50818</strain>
    </source>
</reference>
<evidence type="ECO:0000313" key="14">
    <source>
        <dbReference type="Proteomes" id="UP000007799"/>
    </source>
</evidence>
<gene>
    <name evidence="13" type="ORF">PTSG_00462</name>
</gene>
<dbReference type="EMBL" id="GL832955">
    <property type="protein sequence ID" value="EGD72442.1"/>
    <property type="molecule type" value="Genomic_DNA"/>
</dbReference>
<keyword evidence="2 10" id="KW-0723">Serine/threonine-protein kinase</keyword>
<dbReference type="GO" id="GO:0005524">
    <property type="term" value="F:ATP binding"/>
    <property type="evidence" value="ECO:0007669"/>
    <property type="project" value="UniProtKB-UniRule"/>
</dbReference>
<dbReference type="Pfam" id="PF00069">
    <property type="entry name" value="Pkinase"/>
    <property type="match status" value="1"/>
</dbReference>
<dbReference type="PROSITE" id="PS00108">
    <property type="entry name" value="PROTEIN_KINASE_ST"/>
    <property type="match status" value="1"/>
</dbReference>
<feature type="compositionally biased region" description="Low complexity" evidence="11">
    <location>
        <begin position="334"/>
        <end position="347"/>
    </location>
</feature>
<keyword evidence="5 13" id="KW-0418">Kinase</keyword>
<name>F2TWJ6_SALR5</name>
<dbReference type="FunCoup" id="F2TWJ6">
    <property type="interactions" value="1278"/>
</dbReference>
<evidence type="ECO:0000256" key="3">
    <source>
        <dbReference type="ARBA" id="ARBA00022679"/>
    </source>
</evidence>
<dbReference type="GO" id="GO:0005634">
    <property type="term" value="C:nucleus"/>
    <property type="evidence" value="ECO:0007669"/>
    <property type="project" value="TreeGrafter"/>
</dbReference>
<organism evidence="14">
    <name type="scientific">Salpingoeca rosetta (strain ATCC 50818 / BSB-021)</name>
    <dbReference type="NCBI Taxonomy" id="946362"/>
    <lineage>
        <taxon>Eukaryota</taxon>
        <taxon>Choanoflagellata</taxon>
        <taxon>Craspedida</taxon>
        <taxon>Salpingoecidae</taxon>
        <taxon>Salpingoeca</taxon>
    </lineage>
</organism>
<dbReference type="GO" id="GO:0035861">
    <property type="term" value="C:site of double-strand break"/>
    <property type="evidence" value="ECO:0007669"/>
    <property type="project" value="TreeGrafter"/>
</dbReference>
<keyword evidence="3" id="KW-0808">Transferase</keyword>
<comment type="similarity">
    <text evidence="10">Belongs to the protein kinase superfamily.</text>
</comment>
<comment type="catalytic activity">
    <reaction evidence="7">
        <text>L-threonyl-[protein] + ATP = O-phospho-L-threonyl-[protein] + ADP + H(+)</text>
        <dbReference type="Rhea" id="RHEA:46608"/>
        <dbReference type="Rhea" id="RHEA-COMP:11060"/>
        <dbReference type="Rhea" id="RHEA-COMP:11605"/>
        <dbReference type="ChEBI" id="CHEBI:15378"/>
        <dbReference type="ChEBI" id="CHEBI:30013"/>
        <dbReference type="ChEBI" id="CHEBI:30616"/>
        <dbReference type="ChEBI" id="CHEBI:61977"/>
        <dbReference type="ChEBI" id="CHEBI:456216"/>
        <dbReference type="EC" id="2.7.11.1"/>
    </reaction>
</comment>
<dbReference type="OrthoDB" id="539158at2759"/>
<evidence type="ECO:0000256" key="9">
    <source>
        <dbReference type="PROSITE-ProRule" id="PRU10141"/>
    </source>
</evidence>
<dbReference type="SUPFAM" id="SSF56112">
    <property type="entry name" value="Protein kinase-like (PK-like)"/>
    <property type="match status" value="1"/>
</dbReference>
<dbReference type="eggNOG" id="KOG0590">
    <property type="taxonomic scope" value="Eukaryota"/>
</dbReference>
<feature type="binding site" evidence="9">
    <location>
        <position position="45"/>
    </location>
    <ligand>
        <name>ATP</name>
        <dbReference type="ChEBI" id="CHEBI:30616"/>
    </ligand>
</feature>
<keyword evidence="6 9" id="KW-0067">ATP-binding</keyword>
<feature type="domain" description="Protein kinase" evidence="12">
    <location>
        <begin position="16"/>
        <end position="272"/>
    </location>
</feature>
<dbReference type="FunFam" id="1.10.510.10:FF:000571">
    <property type="entry name" value="Maternal embryonic leucine zipper kinase"/>
    <property type="match status" value="1"/>
</dbReference>
<evidence type="ECO:0000256" key="2">
    <source>
        <dbReference type="ARBA" id="ARBA00022527"/>
    </source>
</evidence>
<dbReference type="RefSeq" id="XP_004999011.1">
    <property type="nucleotide sequence ID" value="XM_004998954.1"/>
</dbReference>
<dbReference type="InterPro" id="IPR000719">
    <property type="entry name" value="Prot_kinase_dom"/>
</dbReference>
<dbReference type="Gene3D" id="1.10.510.10">
    <property type="entry name" value="Transferase(Phosphotransferase) domain 1"/>
    <property type="match status" value="1"/>
</dbReference>
<evidence type="ECO:0000256" key="7">
    <source>
        <dbReference type="ARBA" id="ARBA00047899"/>
    </source>
</evidence>
<evidence type="ECO:0000256" key="8">
    <source>
        <dbReference type="ARBA" id="ARBA00048679"/>
    </source>
</evidence>
<dbReference type="PROSITE" id="PS00107">
    <property type="entry name" value="PROTEIN_KINASE_ATP"/>
    <property type="match status" value="1"/>
</dbReference>
<dbReference type="InParanoid" id="F2TWJ6"/>
<dbReference type="STRING" id="946362.F2TWJ6"/>
<evidence type="ECO:0000256" key="4">
    <source>
        <dbReference type="ARBA" id="ARBA00022741"/>
    </source>
</evidence>
<dbReference type="KEGG" id="sre:PTSG_00462"/>
<comment type="catalytic activity">
    <reaction evidence="8">
        <text>L-seryl-[protein] + ATP = O-phospho-L-seryl-[protein] + ADP + H(+)</text>
        <dbReference type="Rhea" id="RHEA:17989"/>
        <dbReference type="Rhea" id="RHEA-COMP:9863"/>
        <dbReference type="Rhea" id="RHEA-COMP:11604"/>
        <dbReference type="ChEBI" id="CHEBI:15378"/>
        <dbReference type="ChEBI" id="CHEBI:29999"/>
        <dbReference type="ChEBI" id="CHEBI:30616"/>
        <dbReference type="ChEBI" id="CHEBI:83421"/>
        <dbReference type="ChEBI" id="CHEBI:456216"/>
        <dbReference type="EC" id="2.7.11.1"/>
    </reaction>
</comment>
<keyword evidence="14" id="KW-1185">Reference proteome</keyword>
<dbReference type="EC" id="2.7.11.1" evidence="1"/>
<evidence type="ECO:0000256" key="5">
    <source>
        <dbReference type="ARBA" id="ARBA00022777"/>
    </source>
</evidence>